<evidence type="ECO:0000256" key="1">
    <source>
        <dbReference type="SAM" id="MobiDB-lite"/>
    </source>
</evidence>
<reference evidence="4" key="1">
    <citation type="submission" date="2007-11" db="EMBL/GenBank/DDBJ databases">
        <title>Complete genome sequence of Clostridium phytofermentans ISDg.</title>
        <authorList>
            <person name="Leschine S.B."/>
            <person name="Warnick T.A."/>
            <person name="Blanchard J.L."/>
            <person name="Schnell D.J."/>
            <person name="Petit E.L."/>
            <person name="LaTouf W.G."/>
            <person name="Copeland A."/>
            <person name="Lucas S."/>
            <person name="Lapidus A."/>
            <person name="Barry K."/>
            <person name="Glavina del Rio T."/>
            <person name="Dalin E."/>
            <person name="Tice H."/>
            <person name="Pitluck S."/>
            <person name="Kiss H."/>
            <person name="Brettin T."/>
            <person name="Bruce D."/>
            <person name="Detter J.C."/>
            <person name="Han C."/>
            <person name="Kuske C."/>
            <person name="Schmutz J."/>
            <person name="Larimer F."/>
            <person name="Land M."/>
            <person name="Hauser L."/>
            <person name="Kyrpides N."/>
            <person name="Kim E.A."/>
            <person name="Richardson P."/>
        </authorList>
    </citation>
    <scope>NUCLEOTIDE SEQUENCE [LARGE SCALE GENOMIC DNA]</scope>
    <source>
        <strain evidence="4">ATCC 700394 / DSM 18823 / ISDg</strain>
    </source>
</reference>
<dbReference type="Proteomes" id="UP000000370">
    <property type="component" value="Chromosome"/>
</dbReference>
<accession>A9KTC5</accession>
<proteinExistence type="predicted"/>
<sequence precursor="true">MKLKKIMTTLLAASLVLGLTACGSGKKNTTVDNDTSGAKNTEQSSGTKKDESNGEKIKLRMAWWGSQTRHDATVKVIELYESQNPNIDIEYEFFDFDGYFTKLNTLVASNTVWDIFQLGGNFPTYLDKIVPLDEYIANGTVDTSHTTDAYLLTTQYKGSQLALSSGVNSYGIAYDPALFAQAGVAEPNDNWTWDEWKQACLTIHEKLGIYGSSKLDDFISGCSMGISQEDYSLNFFAPSNDKLGFDDPNMLVDYLAMRKELVKAGAYPDPGAIAEIKDIEGDYLVTGEAAMTWVASNQLKSLIKAADRELKIAPAPRKFADGPSGSVIQSSQMLCISKDSKVPEEAAKFINFFINSVEANEILQGERGIPIMDTVRMALQLNADETTNTMYNFIDLIGSYKTGEEVNVISPECKTIIEDQYKLLVEQVIYGDKTPEEAAKEIFDFASRQFK</sequence>
<keyword evidence="2" id="KW-0732">Signal</keyword>
<dbReference type="eggNOG" id="COG1653">
    <property type="taxonomic scope" value="Bacteria"/>
</dbReference>
<name>A9KTC5_LACP7</name>
<protein>
    <submittedName>
        <fullName evidence="3">Extracellular solute-binding protein family 1</fullName>
    </submittedName>
</protein>
<keyword evidence="4" id="KW-1185">Reference proteome</keyword>
<gene>
    <name evidence="3" type="ordered locus">Cphy_3402</name>
</gene>
<organism evidence="3 4">
    <name type="scientific">Lachnoclostridium phytofermentans (strain ATCC 700394 / DSM 18823 / ISDg)</name>
    <name type="common">Clostridium phytofermentans</name>
    <dbReference type="NCBI Taxonomy" id="357809"/>
    <lineage>
        <taxon>Bacteria</taxon>
        <taxon>Bacillati</taxon>
        <taxon>Bacillota</taxon>
        <taxon>Clostridia</taxon>
        <taxon>Lachnospirales</taxon>
        <taxon>Lachnospiraceae</taxon>
    </lineage>
</organism>
<dbReference type="SUPFAM" id="SSF53850">
    <property type="entry name" value="Periplasmic binding protein-like II"/>
    <property type="match status" value="1"/>
</dbReference>
<dbReference type="STRING" id="357809.Cphy_3402"/>
<feature type="chain" id="PRO_5002737346" evidence="2">
    <location>
        <begin position="24"/>
        <end position="451"/>
    </location>
</feature>
<dbReference type="InterPro" id="IPR006059">
    <property type="entry name" value="SBP"/>
</dbReference>
<dbReference type="PROSITE" id="PS51257">
    <property type="entry name" value="PROKAR_LIPOPROTEIN"/>
    <property type="match status" value="1"/>
</dbReference>
<evidence type="ECO:0000313" key="3">
    <source>
        <dbReference type="EMBL" id="ABX43755.1"/>
    </source>
</evidence>
<dbReference type="EMBL" id="CP000885">
    <property type="protein sequence ID" value="ABX43755.1"/>
    <property type="molecule type" value="Genomic_DNA"/>
</dbReference>
<dbReference type="PANTHER" id="PTHR43649">
    <property type="entry name" value="ARABINOSE-BINDING PROTEIN-RELATED"/>
    <property type="match status" value="1"/>
</dbReference>
<feature type="compositionally biased region" description="Polar residues" evidence="1">
    <location>
        <begin position="28"/>
        <end position="46"/>
    </location>
</feature>
<dbReference type="KEGG" id="cpy:Cphy_3402"/>
<dbReference type="Pfam" id="PF01547">
    <property type="entry name" value="SBP_bac_1"/>
    <property type="match status" value="1"/>
</dbReference>
<dbReference type="Gene3D" id="3.40.190.10">
    <property type="entry name" value="Periplasmic binding protein-like II"/>
    <property type="match status" value="2"/>
</dbReference>
<dbReference type="InterPro" id="IPR050490">
    <property type="entry name" value="Bact_solute-bd_prot1"/>
</dbReference>
<dbReference type="PANTHER" id="PTHR43649:SF11">
    <property type="entry name" value="ABC TRANSPORTER SUBSTRATE-BINDING PROTEIN YESO-RELATED"/>
    <property type="match status" value="1"/>
</dbReference>
<dbReference type="RefSeq" id="WP_012201404.1">
    <property type="nucleotide sequence ID" value="NC_010001.1"/>
</dbReference>
<dbReference type="HOGENOM" id="CLU_031285_5_0_9"/>
<evidence type="ECO:0000313" key="4">
    <source>
        <dbReference type="Proteomes" id="UP000000370"/>
    </source>
</evidence>
<dbReference type="OrthoDB" id="9764112at2"/>
<feature type="signal peptide" evidence="2">
    <location>
        <begin position="1"/>
        <end position="23"/>
    </location>
</feature>
<dbReference type="AlphaFoldDB" id="A9KTC5"/>
<feature type="region of interest" description="Disordered" evidence="1">
    <location>
        <begin position="28"/>
        <end position="53"/>
    </location>
</feature>
<evidence type="ECO:0000256" key="2">
    <source>
        <dbReference type="SAM" id="SignalP"/>
    </source>
</evidence>